<accession>A0ABY1NML7</accession>
<dbReference type="InterPro" id="IPR025501">
    <property type="entry name" value="MinD_FleN"/>
</dbReference>
<dbReference type="Pfam" id="PF13614">
    <property type="entry name" value="AAA_31"/>
    <property type="match status" value="1"/>
</dbReference>
<evidence type="ECO:0000256" key="2">
    <source>
        <dbReference type="ARBA" id="ARBA00022840"/>
    </source>
</evidence>
<dbReference type="SUPFAM" id="SSF52540">
    <property type="entry name" value="P-loop containing nucleoside triphosphate hydrolases"/>
    <property type="match status" value="1"/>
</dbReference>
<keyword evidence="5" id="KW-1185">Reference proteome</keyword>
<dbReference type="PANTHER" id="PTHR43384">
    <property type="entry name" value="SEPTUM SITE-DETERMINING PROTEIN MIND HOMOLOG, CHLOROPLASTIC-RELATED"/>
    <property type="match status" value="1"/>
</dbReference>
<dbReference type="PIRSF" id="PIRSF003092">
    <property type="entry name" value="MinD"/>
    <property type="match status" value="1"/>
</dbReference>
<organism evidence="4 5">
    <name type="scientific">Desulfurobacterium pacificum</name>
    <dbReference type="NCBI Taxonomy" id="240166"/>
    <lineage>
        <taxon>Bacteria</taxon>
        <taxon>Pseudomonadati</taxon>
        <taxon>Aquificota</taxon>
        <taxon>Aquificia</taxon>
        <taxon>Desulfurobacteriales</taxon>
        <taxon>Desulfurobacteriaceae</taxon>
        <taxon>Desulfurobacterium</taxon>
    </lineage>
</organism>
<reference evidence="4 5" key="1">
    <citation type="submission" date="2017-05" db="EMBL/GenBank/DDBJ databases">
        <authorList>
            <person name="Varghese N."/>
            <person name="Submissions S."/>
        </authorList>
    </citation>
    <scope>NUCLEOTIDE SEQUENCE [LARGE SCALE GENOMIC DNA]</scope>
    <source>
        <strain evidence="4 5">DSM 15522</strain>
    </source>
</reference>
<protein>
    <submittedName>
        <fullName evidence="4">Flagellar biosynthesis protein FlhG</fullName>
    </submittedName>
</protein>
<dbReference type="InterPro" id="IPR025669">
    <property type="entry name" value="AAA_dom"/>
</dbReference>
<dbReference type="Gene3D" id="3.40.50.300">
    <property type="entry name" value="P-loop containing nucleotide triphosphate hydrolases"/>
    <property type="match status" value="1"/>
</dbReference>
<dbReference type="EMBL" id="FXUB01000003">
    <property type="protein sequence ID" value="SMP13756.1"/>
    <property type="molecule type" value="Genomic_DNA"/>
</dbReference>
<keyword evidence="4" id="KW-0969">Cilium</keyword>
<dbReference type="InterPro" id="IPR027417">
    <property type="entry name" value="P-loop_NTPase"/>
</dbReference>
<dbReference type="InterPro" id="IPR050625">
    <property type="entry name" value="ParA/MinD_ATPase"/>
</dbReference>
<proteinExistence type="predicted"/>
<dbReference type="RefSeq" id="WP_283400611.1">
    <property type="nucleotide sequence ID" value="NZ_FXUB01000003.1"/>
</dbReference>
<evidence type="ECO:0000259" key="3">
    <source>
        <dbReference type="Pfam" id="PF13614"/>
    </source>
</evidence>
<evidence type="ECO:0000313" key="5">
    <source>
        <dbReference type="Proteomes" id="UP001157911"/>
    </source>
</evidence>
<sequence>MNSQLESLAKAIKRKKKKKKRCKVITVSSGKGGVGKTGVSISLAYALSSIFGKKVLLLDCDIGLGNVHVVLNLRPDKSIRSLLNGEKIENVIQSVKGLDVILGFSGIESFIDFESFESADFIYQLEKVFENYDYVVIDNAAGLNKQTVSFSRIADSTYIVTTPEPTALTDAYAFVKSMYKLYDYSSFKVIINMCASKREGYKTYERLRDSAKTFLGLNLPLVGILPFSERVKECLLKKKLILESYPSDPYSLEIKRIVQLEVGEIIKEDLKEGFISRLLGFLK</sequence>
<keyword evidence="2" id="KW-0067">ATP-binding</keyword>
<dbReference type="Proteomes" id="UP001157911">
    <property type="component" value="Unassembled WGS sequence"/>
</dbReference>
<dbReference type="PANTHER" id="PTHR43384:SF4">
    <property type="entry name" value="CELLULOSE BIOSYNTHESIS PROTEIN BCSQ-RELATED"/>
    <property type="match status" value="1"/>
</dbReference>
<keyword evidence="4" id="KW-0282">Flagellum</keyword>
<gene>
    <name evidence="4" type="ORF">SAMN06265339_1151</name>
</gene>
<name>A0ABY1NML7_9BACT</name>
<evidence type="ECO:0000313" key="4">
    <source>
        <dbReference type="EMBL" id="SMP13756.1"/>
    </source>
</evidence>
<keyword evidence="4" id="KW-0966">Cell projection</keyword>
<keyword evidence="1" id="KW-0547">Nucleotide-binding</keyword>
<feature type="domain" description="AAA" evidence="3">
    <location>
        <begin position="23"/>
        <end position="183"/>
    </location>
</feature>
<evidence type="ECO:0000256" key="1">
    <source>
        <dbReference type="ARBA" id="ARBA00022741"/>
    </source>
</evidence>
<comment type="caution">
    <text evidence="4">The sequence shown here is derived from an EMBL/GenBank/DDBJ whole genome shotgun (WGS) entry which is preliminary data.</text>
</comment>